<reference evidence="1 2" key="1">
    <citation type="journal article" date="2013" name="Environ. Microbiol.">
        <title>Chloride and organic osmolytes: a hybrid strategy to cope with elevated salinities by the moderately halophilic, chloride-dependent bacterium Halobacillus halophilus.</title>
        <authorList>
            <person name="Saum S.H."/>
            <person name="Pfeiffer F."/>
            <person name="Palm P."/>
            <person name="Rampp M."/>
            <person name="Schuster S.C."/>
            <person name="Muller V."/>
            <person name="Oesterhelt D."/>
        </authorList>
    </citation>
    <scope>NUCLEOTIDE SEQUENCE [LARGE SCALE GENOMIC DNA]</scope>
    <source>
        <strain evidence="2">ATCC 35676 / DSM 2266 / JCM 20832 / KCTC 3685 / LMG 17431 / NBRC 102448 / NCIMB 2269</strain>
    </source>
</reference>
<protein>
    <submittedName>
        <fullName evidence="1">Uncharacterized protein</fullName>
    </submittedName>
</protein>
<dbReference type="HOGENOM" id="CLU_2861510_0_0_9"/>
<evidence type="ECO:0000313" key="2">
    <source>
        <dbReference type="Proteomes" id="UP000007397"/>
    </source>
</evidence>
<organism evidence="1 2">
    <name type="scientific">Halobacillus halophilus (strain ATCC 35676 / DSM 2266 / JCM 20832 / KCTC 3685 / LMG 17431 / NBRC 102448 / NCIMB 2269)</name>
    <name type="common">Sporosarcina halophila</name>
    <dbReference type="NCBI Taxonomy" id="866895"/>
    <lineage>
        <taxon>Bacteria</taxon>
        <taxon>Bacillati</taxon>
        <taxon>Bacillota</taxon>
        <taxon>Bacilli</taxon>
        <taxon>Bacillales</taxon>
        <taxon>Bacillaceae</taxon>
        <taxon>Halobacillus</taxon>
    </lineage>
</organism>
<gene>
    <name evidence="1" type="ordered locus">HBHAL_1468</name>
</gene>
<accession>I0JI72</accession>
<sequence length="64" mass="7702">MSYMEKTNQVIAEMKEEQRSQFGNYSYSPSGFTDGNQEVPEWEVRQFVLNYFLVLENSNKYQYK</sequence>
<dbReference type="EMBL" id="HE717023">
    <property type="protein sequence ID" value="CCG43840.1"/>
    <property type="molecule type" value="Genomic_DNA"/>
</dbReference>
<evidence type="ECO:0000313" key="1">
    <source>
        <dbReference type="EMBL" id="CCG43840.1"/>
    </source>
</evidence>
<name>I0JI72_HALH3</name>
<proteinExistence type="predicted"/>
<dbReference type="RefSeq" id="WP_014641747.1">
    <property type="nucleotide sequence ID" value="NC_017668.1"/>
</dbReference>
<dbReference type="PATRIC" id="fig|866895.3.peg.467"/>
<dbReference type="Proteomes" id="UP000007397">
    <property type="component" value="Chromosome"/>
</dbReference>
<dbReference type="KEGG" id="hhd:HBHAL_1468"/>
<dbReference type="STRING" id="866895.HBHAL_1468"/>
<keyword evidence="2" id="KW-1185">Reference proteome</keyword>
<dbReference type="eggNOG" id="ENOG50304K0">
    <property type="taxonomic scope" value="Bacteria"/>
</dbReference>
<dbReference type="AlphaFoldDB" id="I0JI72"/>